<evidence type="ECO:0000259" key="14">
    <source>
        <dbReference type="Pfam" id="PF00593"/>
    </source>
</evidence>
<dbReference type="InterPro" id="IPR036942">
    <property type="entry name" value="Beta-barrel_TonB_sf"/>
</dbReference>
<protein>
    <submittedName>
        <fullName evidence="16">TonB-dependent receptor</fullName>
    </submittedName>
</protein>
<evidence type="ECO:0000256" key="7">
    <source>
        <dbReference type="ARBA" id="ARBA00023077"/>
    </source>
</evidence>
<dbReference type="EMBL" id="JAXOJX010000071">
    <property type="protein sequence ID" value="MDZ5460507.1"/>
    <property type="molecule type" value="Genomic_DNA"/>
</dbReference>
<evidence type="ECO:0000256" key="5">
    <source>
        <dbReference type="ARBA" id="ARBA00022692"/>
    </source>
</evidence>
<feature type="domain" description="TonB-dependent receptor plug" evidence="15">
    <location>
        <begin position="47"/>
        <end position="158"/>
    </location>
</feature>
<evidence type="ECO:0000313" key="17">
    <source>
        <dbReference type="Proteomes" id="UP001293718"/>
    </source>
</evidence>
<evidence type="ECO:0000259" key="15">
    <source>
        <dbReference type="Pfam" id="PF07715"/>
    </source>
</evidence>
<dbReference type="InterPro" id="IPR037066">
    <property type="entry name" value="Plug_dom_sf"/>
</dbReference>
<keyword evidence="8 11" id="KW-0472">Membrane</keyword>
<evidence type="ECO:0000256" key="11">
    <source>
        <dbReference type="PROSITE-ProRule" id="PRU01360"/>
    </source>
</evidence>
<keyword evidence="3 11" id="KW-0813">Transport</keyword>
<evidence type="ECO:0000256" key="12">
    <source>
        <dbReference type="RuleBase" id="RU003357"/>
    </source>
</evidence>
<evidence type="ECO:0000256" key="6">
    <source>
        <dbReference type="ARBA" id="ARBA00022729"/>
    </source>
</evidence>
<sequence length="648" mass="71699">MRPSAVALGLALAAGLAAAQSPDALHDLEALLGTEVEGASRQLESALDAPAVVSSINHAEANALGHRTLGDMLSLLPGIYIGTIRGYSTVGMRGLNPQGGVNNSRLFMSVDGYHVNDAVYDQALPVWEFPIVADWIKRVELVSGPASSVYGGNALLGVVNAVTLEGRDAPGLRVRAGAGSWGTRNAVLNYGWNEGGNDLFVGLALNDSTGETLNDAALRSPTTPDGRLAGQDGLRYHSLFLKWRVDEWRLSVASQERVKGMPVTPYAAMQGVPGNRYNDTYDYAELAWDGAWREDWRGTLRMNVSRSTATGRYMTGTVDAPVVKHDEGSGNWAAMDARLQWRGWINHELTMGAEARRMYNARQNVYDVEPYSVYLAKKNTQNQAALFAQDHWRLAERWSLTTGARVDQVQGYAAAFSPRLALVVRPNEHEAFKLLYGQGFRVPSLAERYYQDASGSQPSNPELQPERLRSVALAWERAVGKRSRVSVHLYRDRMRELIEFMPVVGVESQYRNLSQVRTHGLDLEAQGLLDAGVQWRASVSLQSARSEEGRLANTPRWLSKGLLIVPLPQPCWSTALQWMSLGRRSDDVPARHTVDGVLRWEPQRDRSLSLRIQNLLDTASWDPSPPGVPLSRIPLERRRVSIDWQQAF</sequence>
<feature type="signal peptide" evidence="13">
    <location>
        <begin position="1"/>
        <end position="19"/>
    </location>
</feature>
<evidence type="ECO:0000256" key="3">
    <source>
        <dbReference type="ARBA" id="ARBA00022448"/>
    </source>
</evidence>
<feature type="domain" description="TonB-dependent receptor-like beta-barrel" evidence="14">
    <location>
        <begin position="274"/>
        <end position="615"/>
    </location>
</feature>
<dbReference type="SUPFAM" id="SSF56935">
    <property type="entry name" value="Porins"/>
    <property type="match status" value="1"/>
</dbReference>
<evidence type="ECO:0000256" key="2">
    <source>
        <dbReference type="ARBA" id="ARBA00009810"/>
    </source>
</evidence>
<keyword evidence="10 11" id="KW-0998">Cell outer membrane</keyword>
<reference evidence="16 17" key="1">
    <citation type="submission" date="2023-11" db="EMBL/GenBank/DDBJ databases">
        <title>Draft genome of Azohydromonas lata strain H1 (DSM1123), a polyhydroxyalkanoate producer.</title>
        <authorList>
            <person name="Traversa D."/>
            <person name="D'Addabbo P."/>
            <person name="Pazzani C."/>
            <person name="Manzari C."/>
            <person name="Chiara M."/>
            <person name="Scrascia M."/>
        </authorList>
    </citation>
    <scope>NUCLEOTIDE SEQUENCE [LARGE SCALE GENOMIC DNA]</scope>
    <source>
        <strain evidence="16 17">H1</strain>
    </source>
</reference>
<comment type="caution">
    <text evidence="16">The sequence shown here is derived from an EMBL/GenBank/DDBJ whole genome shotgun (WGS) entry which is preliminary data.</text>
</comment>
<dbReference type="InterPro" id="IPR039426">
    <property type="entry name" value="TonB-dep_rcpt-like"/>
</dbReference>
<evidence type="ECO:0000256" key="13">
    <source>
        <dbReference type="SAM" id="SignalP"/>
    </source>
</evidence>
<keyword evidence="17" id="KW-1185">Reference proteome</keyword>
<dbReference type="InterPro" id="IPR000531">
    <property type="entry name" value="Beta-barrel_TonB"/>
</dbReference>
<feature type="chain" id="PRO_5045451386" evidence="13">
    <location>
        <begin position="20"/>
        <end position="648"/>
    </location>
</feature>
<gene>
    <name evidence="16" type="ORF">SM757_28390</name>
</gene>
<evidence type="ECO:0000256" key="9">
    <source>
        <dbReference type="ARBA" id="ARBA00023170"/>
    </source>
</evidence>
<dbReference type="Gene3D" id="2.40.170.20">
    <property type="entry name" value="TonB-dependent receptor, beta-barrel domain"/>
    <property type="match status" value="1"/>
</dbReference>
<comment type="similarity">
    <text evidence="2 11 12">Belongs to the TonB-dependent receptor family.</text>
</comment>
<dbReference type="Proteomes" id="UP001293718">
    <property type="component" value="Unassembled WGS sequence"/>
</dbReference>
<dbReference type="InterPro" id="IPR012910">
    <property type="entry name" value="Plug_dom"/>
</dbReference>
<evidence type="ECO:0000256" key="1">
    <source>
        <dbReference type="ARBA" id="ARBA00004571"/>
    </source>
</evidence>
<dbReference type="PANTHER" id="PTHR30069">
    <property type="entry name" value="TONB-DEPENDENT OUTER MEMBRANE RECEPTOR"/>
    <property type="match status" value="1"/>
</dbReference>
<dbReference type="CDD" id="cd01347">
    <property type="entry name" value="ligand_gated_channel"/>
    <property type="match status" value="1"/>
</dbReference>
<keyword evidence="5 11" id="KW-0812">Transmembrane</keyword>
<dbReference type="PROSITE" id="PS52016">
    <property type="entry name" value="TONB_DEPENDENT_REC_3"/>
    <property type="match status" value="1"/>
</dbReference>
<comment type="subcellular location">
    <subcellularLocation>
        <location evidence="1 11">Cell outer membrane</location>
        <topology evidence="1 11">Multi-pass membrane protein</topology>
    </subcellularLocation>
</comment>
<dbReference type="RefSeq" id="WP_322467930.1">
    <property type="nucleotide sequence ID" value="NZ_JAXOJX010000071.1"/>
</dbReference>
<accession>A0ABU5INM9</accession>
<dbReference type="PANTHER" id="PTHR30069:SF29">
    <property type="entry name" value="HEMOGLOBIN AND HEMOGLOBIN-HAPTOGLOBIN-BINDING PROTEIN 1-RELATED"/>
    <property type="match status" value="1"/>
</dbReference>
<dbReference type="Pfam" id="PF00593">
    <property type="entry name" value="TonB_dep_Rec_b-barrel"/>
    <property type="match status" value="1"/>
</dbReference>
<keyword evidence="6 13" id="KW-0732">Signal</keyword>
<evidence type="ECO:0000256" key="4">
    <source>
        <dbReference type="ARBA" id="ARBA00022452"/>
    </source>
</evidence>
<dbReference type="Gene3D" id="2.170.130.10">
    <property type="entry name" value="TonB-dependent receptor, plug domain"/>
    <property type="match status" value="1"/>
</dbReference>
<keyword evidence="7 12" id="KW-0798">TonB box</keyword>
<keyword evidence="9 16" id="KW-0675">Receptor</keyword>
<proteinExistence type="inferred from homology"/>
<keyword evidence="4 11" id="KW-1134">Transmembrane beta strand</keyword>
<evidence type="ECO:0000256" key="8">
    <source>
        <dbReference type="ARBA" id="ARBA00023136"/>
    </source>
</evidence>
<evidence type="ECO:0000313" key="16">
    <source>
        <dbReference type="EMBL" id="MDZ5460507.1"/>
    </source>
</evidence>
<organism evidence="16 17">
    <name type="scientific">Azohydromonas lata</name>
    <dbReference type="NCBI Taxonomy" id="45677"/>
    <lineage>
        <taxon>Bacteria</taxon>
        <taxon>Pseudomonadati</taxon>
        <taxon>Pseudomonadota</taxon>
        <taxon>Betaproteobacteria</taxon>
        <taxon>Burkholderiales</taxon>
        <taxon>Sphaerotilaceae</taxon>
        <taxon>Azohydromonas</taxon>
    </lineage>
</organism>
<dbReference type="Pfam" id="PF07715">
    <property type="entry name" value="Plug"/>
    <property type="match status" value="1"/>
</dbReference>
<evidence type="ECO:0000256" key="10">
    <source>
        <dbReference type="ARBA" id="ARBA00023237"/>
    </source>
</evidence>
<name>A0ABU5INM9_9BURK</name>